<dbReference type="EMBL" id="JBBXMP010000009">
    <property type="protein sequence ID" value="KAL0069964.1"/>
    <property type="molecule type" value="Genomic_DNA"/>
</dbReference>
<evidence type="ECO:0000313" key="2">
    <source>
        <dbReference type="Proteomes" id="UP001437256"/>
    </source>
</evidence>
<gene>
    <name evidence="1" type="ORF">AAF712_002860</name>
</gene>
<organism evidence="1 2">
    <name type="scientific">Marasmius tenuissimus</name>
    <dbReference type="NCBI Taxonomy" id="585030"/>
    <lineage>
        <taxon>Eukaryota</taxon>
        <taxon>Fungi</taxon>
        <taxon>Dikarya</taxon>
        <taxon>Basidiomycota</taxon>
        <taxon>Agaricomycotina</taxon>
        <taxon>Agaricomycetes</taxon>
        <taxon>Agaricomycetidae</taxon>
        <taxon>Agaricales</taxon>
        <taxon>Marasmiineae</taxon>
        <taxon>Marasmiaceae</taxon>
        <taxon>Marasmius</taxon>
    </lineage>
</organism>
<comment type="caution">
    <text evidence="1">The sequence shown here is derived from an EMBL/GenBank/DDBJ whole genome shotgun (WGS) entry which is preliminary data.</text>
</comment>
<evidence type="ECO:0008006" key="3">
    <source>
        <dbReference type="Google" id="ProtNLM"/>
    </source>
</evidence>
<name>A0ABR3A9D6_9AGAR</name>
<reference evidence="1 2" key="1">
    <citation type="submission" date="2024-05" db="EMBL/GenBank/DDBJ databases">
        <title>A draft genome resource for the thread blight pathogen Marasmius tenuissimus strain MS-2.</title>
        <authorList>
            <person name="Yulfo-Soto G.E."/>
            <person name="Baruah I.K."/>
            <person name="Amoako-Attah I."/>
            <person name="Bukari Y."/>
            <person name="Meinhardt L.W."/>
            <person name="Bailey B.A."/>
            <person name="Cohen S.P."/>
        </authorList>
    </citation>
    <scope>NUCLEOTIDE SEQUENCE [LARGE SCALE GENOMIC DNA]</scope>
    <source>
        <strain evidence="1 2">MS-2</strain>
    </source>
</reference>
<dbReference type="Proteomes" id="UP001437256">
    <property type="component" value="Unassembled WGS sequence"/>
</dbReference>
<sequence>MGGLIVTTTHSEGEIYLHEPTVSKPTWDGLGALTSKPTLIPHSPGPEPIPTCASTPVEFIDAPDGVGVVGTAAACDRDSDEDELVQLTKEILFTQVQERDMIISSTPATTIHKLPSEILCYIFLLVQEGDGSYIANFGDEVTINLRPLTLSHVCVSWRAHVLSFPSLWSKITMEIDAEDPETWVAVESAVISPLQFALERCGTHALSLDMWFSVSMEDDVQPNLPIPGTDLFHLLARHAHRWKDLAVVISSTSEFGRVLHPLNILPSWLEEAPLLENLNVRSLLIPHSLLAHSPRLHTLSLHNDCLFPLTDSINSSLPTTFPQVQHLTLDDWNGSLVLRALSSFPCLHSLRLFKTKASAQLEAPESSEILRFRLDFLHSLTIMYTNSAINPLGNILAQLELPSLQTLELVLPSPPHGSLPAEYAVRFTLFCQRDVVRLLERSGCQISSLRLSPLPLTYSSAIDSLFRSESVRTSLERLEIDFQSTTYRFNGERGKEAAEGLIQSLGIGSDRRVPNLRTIHLSYDHMSLDDELAAEMIESRVGTRIREVGIGSATVLGGCGSPKSGVRSSSSAETCADDKDVEFRVVIRKGRVDRAIYERLISLGVDVIEPR</sequence>
<accession>A0ABR3A9D6</accession>
<proteinExistence type="predicted"/>
<evidence type="ECO:0000313" key="1">
    <source>
        <dbReference type="EMBL" id="KAL0069964.1"/>
    </source>
</evidence>
<dbReference type="Gene3D" id="1.20.1280.50">
    <property type="match status" value="1"/>
</dbReference>
<dbReference type="SUPFAM" id="SSF52047">
    <property type="entry name" value="RNI-like"/>
    <property type="match status" value="1"/>
</dbReference>
<keyword evidence="2" id="KW-1185">Reference proteome</keyword>
<protein>
    <recommendedName>
        <fullName evidence="3">F-box domain-containing protein</fullName>
    </recommendedName>
</protein>